<protein>
    <recommendedName>
        <fullName evidence="1">N-terminal domain-containing protein</fullName>
    </recommendedName>
</protein>
<proteinExistence type="predicted"/>
<sequence>MTGERLTTPPHWSDLLRTALELPGQAGNTYSRFRRLSLGNQALLMIQGVMEPVNTYKGWLTLDRQVRRGCKAKVIYVPMFRKEKDEDGQDERRLTGFKLVASMFGVSETEGEDLPEYEPPHWSKERALDKLGITQIGYELIDGNTQGYSVGRQFAVNPLAVYPFKTLQHELSHIVAGHTSVEELAEYRTHRGIKEFEAEGSAYLIMNELGSVDQFDSAESRAYIQHWLSNQEPDEKSVRRVFATADRIVRAGMPEEVEQAEQSEVANHVAA</sequence>
<name>A0A939HEV0_9MICC</name>
<evidence type="ECO:0000313" key="2">
    <source>
        <dbReference type="EMBL" id="MBO1267063.1"/>
    </source>
</evidence>
<dbReference type="Pfam" id="PF08401">
    <property type="entry name" value="ArdcN"/>
    <property type="match status" value="1"/>
</dbReference>
<dbReference type="RefSeq" id="WP_207614865.1">
    <property type="nucleotide sequence ID" value="NZ_JAFNLL010000004.1"/>
</dbReference>
<dbReference type="EMBL" id="JAFNLL010000004">
    <property type="protein sequence ID" value="MBO1267063.1"/>
    <property type="molecule type" value="Genomic_DNA"/>
</dbReference>
<feature type="domain" description="N-terminal" evidence="1">
    <location>
        <begin position="29"/>
        <end position="90"/>
    </location>
</feature>
<evidence type="ECO:0000313" key="3">
    <source>
        <dbReference type="Proteomes" id="UP000664164"/>
    </source>
</evidence>
<dbReference type="AlphaFoldDB" id="A0A939HEV0"/>
<reference evidence="2" key="1">
    <citation type="submission" date="2021-03" db="EMBL/GenBank/DDBJ databases">
        <title>A new species, PO-11, isolated from a karst cave deposit.</title>
        <authorList>
            <person name="Zhaoxiaoyong W."/>
        </authorList>
    </citation>
    <scope>NUCLEOTIDE SEQUENCE</scope>
    <source>
        <strain evidence="2">PO-11</strain>
    </source>
</reference>
<dbReference type="InterPro" id="IPR013610">
    <property type="entry name" value="ArdC_N"/>
</dbReference>
<gene>
    <name evidence="2" type="ORF">J1902_03560</name>
</gene>
<dbReference type="Proteomes" id="UP000664164">
    <property type="component" value="Unassembled WGS sequence"/>
</dbReference>
<comment type="caution">
    <text evidence="2">The sequence shown here is derived from an EMBL/GenBank/DDBJ whole genome shotgun (WGS) entry which is preliminary data.</text>
</comment>
<dbReference type="GO" id="GO:0003697">
    <property type="term" value="F:single-stranded DNA binding"/>
    <property type="evidence" value="ECO:0007669"/>
    <property type="project" value="InterPro"/>
</dbReference>
<organism evidence="2 3">
    <name type="scientific">Arthrobacter cavernae</name>
    <dbReference type="NCBI Taxonomy" id="2817681"/>
    <lineage>
        <taxon>Bacteria</taxon>
        <taxon>Bacillati</taxon>
        <taxon>Actinomycetota</taxon>
        <taxon>Actinomycetes</taxon>
        <taxon>Micrococcales</taxon>
        <taxon>Micrococcaceae</taxon>
        <taxon>Arthrobacter</taxon>
    </lineage>
</organism>
<evidence type="ECO:0000259" key="1">
    <source>
        <dbReference type="Pfam" id="PF08401"/>
    </source>
</evidence>
<keyword evidence="3" id="KW-1185">Reference proteome</keyword>
<accession>A0A939HEV0</accession>